<evidence type="ECO:0000256" key="1">
    <source>
        <dbReference type="SAM" id="MobiDB-lite"/>
    </source>
</evidence>
<evidence type="ECO:0000259" key="2">
    <source>
        <dbReference type="Pfam" id="PF00005"/>
    </source>
</evidence>
<dbReference type="EMBL" id="BMQQ01000002">
    <property type="protein sequence ID" value="GGT17812.1"/>
    <property type="molecule type" value="Genomic_DNA"/>
</dbReference>
<dbReference type="InterPro" id="IPR027417">
    <property type="entry name" value="P-loop_NTPase"/>
</dbReference>
<reference evidence="3" key="2">
    <citation type="submission" date="2020-09" db="EMBL/GenBank/DDBJ databases">
        <authorList>
            <person name="Sun Q."/>
            <person name="Ohkuma M."/>
        </authorList>
    </citation>
    <scope>NUCLEOTIDE SEQUENCE</scope>
    <source>
        <strain evidence="3">JCM 3172</strain>
    </source>
</reference>
<protein>
    <recommendedName>
        <fullName evidence="2">ABC transporter domain-containing protein</fullName>
    </recommendedName>
</protein>
<dbReference type="AlphaFoldDB" id="A0A918GYP5"/>
<keyword evidence="4" id="KW-1185">Reference proteome</keyword>
<dbReference type="GO" id="GO:0016887">
    <property type="term" value="F:ATP hydrolysis activity"/>
    <property type="evidence" value="ECO:0007669"/>
    <property type="project" value="InterPro"/>
</dbReference>
<dbReference type="InterPro" id="IPR003439">
    <property type="entry name" value="ABC_transporter-like_ATP-bd"/>
</dbReference>
<comment type="caution">
    <text evidence="3">The sequence shown here is derived from an EMBL/GenBank/DDBJ whole genome shotgun (WGS) entry which is preliminary data.</text>
</comment>
<evidence type="ECO:0000313" key="4">
    <source>
        <dbReference type="Proteomes" id="UP000619486"/>
    </source>
</evidence>
<feature type="domain" description="ABC transporter" evidence="2">
    <location>
        <begin position="31"/>
        <end position="61"/>
    </location>
</feature>
<feature type="region of interest" description="Disordered" evidence="1">
    <location>
        <begin position="1"/>
        <end position="36"/>
    </location>
</feature>
<dbReference type="SUPFAM" id="SSF52540">
    <property type="entry name" value="P-loop containing nucleoside triphosphate hydrolases"/>
    <property type="match status" value="1"/>
</dbReference>
<organism evidence="3 4">
    <name type="scientific">Streptomyces purpureus</name>
    <dbReference type="NCBI Taxonomy" id="1951"/>
    <lineage>
        <taxon>Bacteria</taxon>
        <taxon>Bacillati</taxon>
        <taxon>Actinomycetota</taxon>
        <taxon>Actinomycetes</taxon>
        <taxon>Kitasatosporales</taxon>
        <taxon>Streptomycetaceae</taxon>
        <taxon>Streptomyces</taxon>
    </lineage>
</organism>
<dbReference type="GO" id="GO:0005524">
    <property type="term" value="F:ATP binding"/>
    <property type="evidence" value="ECO:0007669"/>
    <property type="project" value="InterPro"/>
</dbReference>
<proteinExistence type="predicted"/>
<accession>A0A918GYP5</accession>
<dbReference type="Proteomes" id="UP000619486">
    <property type="component" value="Unassembled WGS sequence"/>
</dbReference>
<reference evidence="3" key="1">
    <citation type="journal article" date="2014" name="Int. J. Syst. Evol. Microbiol.">
        <title>Complete genome sequence of Corynebacterium casei LMG S-19264T (=DSM 44701T), isolated from a smear-ripened cheese.</title>
        <authorList>
            <consortium name="US DOE Joint Genome Institute (JGI-PGF)"/>
            <person name="Walter F."/>
            <person name="Albersmeier A."/>
            <person name="Kalinowski J."/>
            <person name="Ruckert C."/>
        </authorList>
    </citation>
    <scope>NUCLEOTIDE SEQUENCE</scope>
    <source>
        <strain evidence="3">JCM 3172</strain>
    </source>
</reference>
<name>A0A918GYP5_9ACTN</name>
<feature type="compositionally biased region" description="Basic and acidic residues" evidence="1">
    <location>
        <begin position="7"/>
        <end position="21"/>
    </location>
</feature>
<gene>
    <name evidence="3" type="ORF">GCM10014713_08210</name>
</gene>
<dbReference type="Pfam" id="PF00005">
    <property type="entry name" value="ABC_tran"/>
    <property type="match status" value="1"/>
</dbReference>
<dbReference type="Gene3D" id="3.40.50.300">
    <property type="entry name" value="P-loop containing nucleotide triphosphate hydrolases"/>
    <property type="match status" value="1"/>
</dbReference>
<evidence type="ECO:0000313" key="3">
    <source>
        <dbReference type="EMBL" id="GGT17812.1"/>
    </source>
</evidence>
<sequence>MLGEMAAFEHARDPAVREVQHPDGSGHLVGDEQSGRQRARVALARALLTDPRVLVLDETTANLDTAGDAAERFAPYDRRCGRAAGSWAPPSEARGPPVMAARILRPRP</sequence>